<dbReference type="Gene3D" id="1.10.3560.10">
    <property type="entry name" value="yst0336 like domain"/>
    <property type="match status" value="1"/>
</dbReference>
<dbReference type="PANTHER" id="PTHR13410:SF9">
    <property type="entry name" value="PROTEIN PBDC1"/>
    <property type="match status" value="1"/>
</dbReference>
<dbReference type="Gene3D" id="2.60.120.620">
    <property type="entry name" value="q2cbj1_9rhob like domain"/>
    <property type="match status" value="1"/>
</dbReference>
<reference evidence="7 8" key="1">
    <citation type="submission" date="2024-03" db="EMBL/GenBank/DDBJ databases">
        <title>Aureococcus anophagefferens CCMP1851 and Kratosvirus quantuckense: Draft genome of a second virus-susceptible host strain in the model system.</title>
        <authorList>
            <person name="Chase E."/>
            <person name="Truchon A.R."/>
            <person name="Schepens W."/>
            <person name="Wilhelm S.W."/>
        </authorList>
    </citation>
    <scope>NUCLEOTIDE SEQUENCE [LARGE SCALE GENOMIC DNA]</scope>
    <source>
        <strain evidence="7 8">CCMP1851</strain>
    </source>
</reference>
<proteinExistence type="predicted"/>
<evidence type="ECO:0000313" key="7">
    <source>
        <dbReference type="EMBL" id="KAK7236777.1"/>
    </source>
</evidence>
<keyword evidence="5" id="KW-0408">Iron</keyword>
<dbReference type="InterPro" id="IPR008476">
    <property type="entry name" value="PBDC1_metazoa/fungi"/>
</dbReference>
<protein>
    <submittedName>
        <fullName evidence="7">Polysaccharide biosynthesis domain containing protein</fullName>
    </submittedName>
</protein>
<organism evidence="7 8">
    <name type="scientific">Aureococcus anophagefferens</name>
    <name type="common">Harmful bloom alga</name>
    <dbReference type="NCBI Taxonomy" id="44056"/>
    <lineage>
        <taxon>Eukaryota</taxon>
        <taxon>Sar</taxon>
        <taxon>Stramenopiles</taxon>
        <taxon>Ochrophyta</taxon>
        <taxon>Pelagophyceae</taxon>
        <taxon>Pelagomonadales</taxon>
        <taxon>Pelagomonadaceae</taxon>
        <taxon>Aureococcus</taxon>
    </lineage>
</organism>
<name>A0ABR1FRT9_AURAN</name>
<sequence>MADGITNDPEIEKNGCNAAGDYALLHWATLQRLVQDDAVPAESIELTPTDRRLYCCFRASISEPVDKLRPEQLKTALWRDLLTCMQGRVDDFNFMTLLRPDASRSYDEQKADLFVVPRAQFVMIELARLREGCYGAPWRAARRAADAREAPPGALASSAAPCRRGRVEVVATAKFAVVSRRGDDREAFEAELAARLEGDANAAAARAGGQLDECVAPREAAARLPLGSDALPATLAAPSRERPVVVVEGALSPAACKAMTRAALAYFDAVGSKQIASQLVHRTDDVAFLPLFGDEDASPLLEALRPARTLLANAAAAVGWAGLRVPETAQLALYDGLKNSRPRYCPHTDNDPVVGGPGENYRELTLLVYLNGAPPGASGGELTCFEGKDRLDVAPRPGTLALFRSRDVLHAVRPVKLWRRVALSLWCLEDTRDRATLP</sequence>
<dbReference type="SMART" id="SM00702">
    <property type="entry name" value="P4Hc"/>
    <property type="match status" value="1"/>
</dbReference>
<dbReference type="EMBL" id="JBBJCI010000257">
    <property type="protein sequence ID" value="KAK7236777.1"/>
    <property type="molecule type" value="Genomic_DNA"/>
</dbReference>
<dbReference type="PROSITE" id="PS51471">
    <property type="entry name" value="FE2OG_OXY"/>
    <property type="match status" value="1"/>
</dbReference>
<comment type="caution">
    <text evidence="7">The sequence shown here is derived from an EMBL/GenBank/DDBJ whole genome shotgun (WGS) entry which is preliminary data.</text>
</comment>
<comment type="cofactor">
    <cofactor evidence="1">
        <name>L-ascorbate</name>
        <dbReference type="ChEBI" id="CHEBI:38290"/>
    </cofactor>
</comment>
<dbReference type="Pfam" id="PF04669">
    <property type="entry name" value="PBDC1"/>
    <property type="match status" value="1"/>
</dbReference>
<evidence type="ECO:0000256" key="5">
    <source>
        <dbReference type="ARBA" id="ARBA00023004"/>
    </source>
</evidence>
<dbReference type="InterPro" id="IPR006620">
    <property type="entry name" value="Pro_4_hyd_alph"/>
</dbReference>
<evidence type="ECO:0000313" key="8">
    <source>
        <dbReference type="Proteomes" id="UP001363151"/>
    </source>
</evidence>
<accession>A0ABR1FRT9</accession>
<dbReference type="InterPro" id="IPR044862">
    <property type="entry name" value="Pro_4_hyd_alph_FE2OG_OXY"/>
</dbReference>
<evidence type="ECO:0000256" key="3">
    <source>
        <dbReference type="ARBA" id="ARBA00022964"/>
    </source>
</evidence>
<dbReference type="PANTHER" id="PTHR13410">
    <property type="entry name" value="PROTEIN PBDC1"/>
    <property type="match status" value="1"/>
</dbReference>
<evidence type="ECO:0000256" key="4">
    <source>
        <dbReference type="ARBA" id="ARBA00023002"/>
    </source>
</evidence>
<evidence type="ECO:0000256" key="2">
    <source>
        <dbReference type="ARBA" id="ARBA00022723"/>
    </source>
</evidence>
<evidence type="ECO:0000256" key="1">
    <source>
        <dbReference type="ARBA" id="ARBA00001961"/>
    </source>
</evidence>
<dbReference type="InterPro" id="IPR005123">
    <property type="entry name" value="Oxoglu/Fe-dep_dioxygenase_dom"/>
</dbReference>
<keyword evidence="8" id="KW-1185">Reference proteome</keyword>
<evidence type="ECO:0000259" key="6">
    <source>
        <dbReference type="PROSITE" id="PS51471"/>
    </source>
</evidence>
<dbReference type="InterPro" id="IPR021148">
    <property type="entry name" value="Polysacc_synth_dom"/>
</dbReference>
<gene>
    <name evidence="7" type="primary">PBDC1</name>
    <name evidence="7" type="ORF">SO694_00093042</name>
</gene>
<keyword evidence="3" id="KW-0223">Dioxygenase</keyword>
<keyword evidence="2" id="KW-0479">Metal-binding</keyword>
<dbReference type="Pfam" id="PF13640">
    <property type="entry name" value="2OG-FeII_Oxy_3"/>
    <property type="match status" value="1"/>
</dbReference>
<keyword evidence="4" id="KW-0560">Oxidoreductase</keyword>
<dbReference type="Proteomes" id="UP001363151">
    <property type="component" value="Unassembled WGS sequence"/>
</dbReference>
<feature type="domain" description="Fe2OG dioxygenase" evidence="6">
    <location>
        <begin position="325"/>
        <end position="429"/>
    </location>
</feature>
<dbReference type="InterPro" id="IPR023139">
    <property type="entry name" value="PBDC1-like_dom_sf"/>
</dbReference>